<sequence length="274" mass="30664">MLRGTGLSASESNLLLTLNAGLFETATDHTDAESVRNTMTLFEEQFRRANDGMSLRIIVDQPSDAVFVMERMSRRYRVGPPPESVLESLHAKLEGGQLQPDEDERSRIMKFLSGIHESNPYYIKHEDGTVFLASGLQLYSGGQVHYDLMILSQPLIEDRADAWTCCSLQANMKEYVALPAPGRSALDGAAVATANNVDQIRVALQRLIGTDSEWRLSSSRRSLLRLYAARNGELKREECKQLSAARLSIQELQGVQRIAVEESIQEIERFCSEK</sequence>
<dbReference type="Proteomes" id="UP000460298">
    <property type="component" value="Unassembled WGS sequence"/>
</dbReference>
<comment type="caution">
    <text evidence="1">The sequence shown here is derived from an EMBL/GenBank/DDBJ whole genome shotgun (WGS) entry which is preliminary data.</text>
</comment>
<dbReference type="AlphaFoldDB" id="A0A833LY62"/>
<name>A0A833LY62_9LEPT</name>
<gene>
    <name evidence="1" type="ORF">F9K24_12240</name>
</gene>
<protein>
    <submittedName>
        <fullName evidence="1">Uncharacterized protein</fullName>
    </submittedName>
</protein>
<accession>A0A833LY62</accession>
<proteinExistence type="predicted"/>
<organism evidence="1 2">
    <name type="scientific">Leptonema illini</name>
    <dbReference type="NCBI Taxonomy" id="183"/>
    <lineage>
        <taxon>Bacteria</taxon>
        <taxon>Pseudomonadati</taxon>
        <taxon>Spirochaetota</taxon>
        <taxon>Spirochaetia</taxon>
        <taxon>Leptospirales</taxon>
        <taxon>Leptospiraceae</taxon>
        <taxon>Leptonema</taxon>
    </lineage>
</organism>
<evidence type="ECO:0000313" key="2">
    <source>
        <dbReference type="Proteomes" id="UP000460298"/>
    </source>
</evidence>
<dbReference type="EMBL" id="WBUI01000011">
    <property type="protein sequence ID" value="KAB2932046.1"/>
    <property type="molecule type" value="Genomic_DNA"/>
</dbReference>
<reference evidence="1 2" key="1">
    <citation type="submission" date="2019-10" db="EMBL/GenBank/DDBJ databases">
        <title>Extracellular Electron Transfer in a Candidatus Methanoperedens spp. Enrichment Culture.</title>
        <authorList>
            <person name="Berger S."/>
            <person name="Rangel Shaw D."/>
            <person name="Berben T."/>
            <person name="In 'T Zandt M."/>
            <person name="Frank J."/>
            <person name="Reimann J."/>
            <person name="Jetten M.S.M."/>
            <person name="Welte C.U."/>
        </authorList>
    </citation>
    <scope>NUCLEOTIDE SEQUENCE [LARGE SCALE GENOMIC DNA]</scope>
    <source>
        <strain evidence="1">SB12</strain>
    </source>
</reference>
<evidence type="ECO:0000313" key="1">
    <source>
        <dbReference type="EMBL" id="KAB2932046.1"/>
    </source>
</evidence>